<dbReference type="PANTHER" id="PTHR13526">
    <property type="entry name" value="TRANSCRIPTION FACTOR SPT20 HOMOLOG"/>
    <property type="match status" value="1"/>
</dbReference>
<feature type="region of interest" description="Disordered" evidence="1">
    <location>
        <begin position="126"/>
        <end position="210"/>
    </location>
</feature>
<dbReference type="EMBL" id="WJXW01000007">
    <property type="protein sequence ID" value="KAF9734525.1"/>
    <property type="molecule type" value="Genomic_DNA"/>
</dbReference>
<feature type="region of interest" description="Disordered" evidence="1">
    <location>
        <begin position="403"/>
        <end position="489"/>
    </location>
</feature>
<dbReference type="GO" id="GO:0000124">
    <property type="term" value="C:SAGA complex"/>
    <property type="evidence" value="ECO:0007669"/>
    <property type="project" value="InterPro"/>
</dbReference>
<organism evidence="3 4">
    <name type="scientific">Paraphaeosphaeria minitans</name>
    <dbReference type="NCBI Taxonomy" id="565426"/>
    <lineage>
        <taxon>Eukaryota</taxon>
        <taxon>Fungi</taxon>
        <taxon>Dikarya</taxon>
        <taxon>Ascomycota</taxon>
        <taxon>Pezizomycotina</taxon>
        <taxon>Dothideomycetes</taxon>
        <taxon>Pleosporomycetidae</taxon>
        <taxon>Pleosporales</taxon>
        <taxon>Massarineae</taxon>
        <taxon>Didymosphaeriaceae</taxon>
        <taxon>Paraphaeosphaeria</taxon>
    </lineage>
</organism>
<proteinExistence type="predicted"/>
<protein>
    <recommendedName>
        <fullName evidence="2">Spt20-like SEP domain-containing protein</fullName>
    </recommendedName>
</protein>
<dbReference type="PANTHER" id="PTHR13526:SF8">
    <property type="entry name" value="TRANSCRIPTION FACTOR SPT20 HOMOLOG"/>
    <property type="match status" value="1"/>
</dbReference>
<feature type="compositionally biased region" description="Low complexity" evidence="1">
    <location>
        <begin position="942"/>
        <end position="954"/>
    </location>
</feature>
<feature type="compositionally biased region" description="Pro residues" evidence="1">
    <location>
        <begin position="256"/>
        <end position="267"/>
    </location>
</feature>
<dbReference type="GO" id="GO:0006357">
    <property type="term" value="P:regulation of transcription by RNA polymerase II"/>
    <property type="evidence" value="ECO:0007669"/>
    <property type="project" value="TreeGrafter"/>
</dbReference>
<dbReference type="OrthoDB" id="1932706at2759"/>
<feature type="region of interest" description="Disordered" evidence="1">
    <location>
        <begin position="248"/>
        <end position="275"/>
    </location>
</feature>
<evidence type="ECO:0000313" key="4">
    <source>
        <dbReference type="Proteomes" id="UP000756921"/>
    </source>
</evidence>
<feature type="compositionally biased region" description="Basic and acidic residues" evidence="1">
    <location>
        <begin position="185"/>
        <end position="195"/>
    </location>
</feature>
<reference evidence="3" key="1">
    <citation type="journal article" date="2020" name="Mol. Plant Microbe Interact.">
        <title>Genome Sequence of the Biocontrol Agent Coniothyrium minitans strain Conio (IMI 134523).</title>
        <authorList>
            <person name="Patel D."/>
            <person name="Shittu T.A."/>
            <person name="Baroncelli R."/>
            <person name="Muthumeenakshi S."/>
            <person name="Osborne T.H."/>
            <person name="Janganan T.K."/>
            <person name="Sreenivasaprasad S."/>
        </authorList>
    </citation>
    <scope>NUCLEOTIDE SEQUENCE</scope>
    <source>
        <strain evidence="3">Conio</strain>
    </source>
</reference>
<evidence type="ECO:0000313" key="3">
    <source>
        <dbReference type="EMBL" id="KAF9734525.1"/>
    </source>
</evidence>
<sequence length="961" mass="106257">MSTTVAAARPSQALRQRRETQRPRVVAKANMENGVPKEDTKRHVTRPEDILAKFNGRPPSLRIYLYPSHFRLNDSQETLSYASPMRELLDHVRHKTVPHNMLEDLHAMGVQFYDSCLIVEVHNFRSSGTKPKEDTNSSAEGSGADPFSIHNNNNFITPSPHTMHPALKAKAKVEPAGAQNPGADAKADKDVDKENMPAPGQPASQKQGNKAKITTAVLFPTPQSHLADLTQLANTPLPDVATLRRNQAAARAAGNPPTPLTAVPPTPSALAAGRSPKRQKMILDESNLHEFESAILGETCPKLYLEPTKSLGATLALMEANTHPNNQHSPPARKTRKRTTAELAADEAEAADMQRYMLAGDEHQASNTTAAVGGDESQHAVRAGANQQTFSRFKTLAAIKTNHEEAERRKKEEEARQAQVKRQAQQDAAEVAKRRELEASHQAEQQNAASAMLQKKQEAIARQQQQQQQQQQHQHQQQQHQQQQQQALAMQMANANAQVSQIPLSATQPQFSSPVVRQQTPMAAAASPLNQVHATHPMGSTPMVATSSNHAAGSPARPPSAISHHPNAMARTASQQQHQNLSRTGTPQILQGTPVMNPAMPARNISSTPTPRMNSHGSPNMPAPGATPIMMHTPQPGQNMTPEHMQFLQTQNVQNQLRAQGMQQANISPSNHQQFQQAAFQRANMHIQANGVPQGQNPQQYRQILASRFYQQLQQQQQQRMAANMSPQGMPQAGTPNAGQTQLANLNLQQLRQQYTTRKQQLLQTFGQNVPHQHLVQMNQMEAAIRQREAQVQHQQQQQQQQRAMTQSGQMNMQGMPNHMNMQGGGNPQASVQMQQYQQMLQQQRAQQQRQNQIMQMRQQAMQQGGQMNMNNMPAGFNVNNMGNIGNMNGMNIANMQAMNQGNMGIQGMQGMQGMTMGNMQGMNQQQMQQMMMMRQAQARAAIQQQGQQQQQGGDMNWSGV</sequence>
<evidence type="ECO:0000259" key="2">
    <source>
        <dbReference type="Pfam" id="PF12090"/>
    </source>
</evidence>
<dbReference type="Pfam" id="PF12090">
    <property type="entry name" value="Spt20_SEP"/>
    <property type="match status" value="1"/>
</dbReference>
<evidence type="ECO:0000256" key="1">
    <source>
        <dbReference type="SAM" id="MobiDB-lite"/>
    </source>
</evidence>
<dbReference type="Proteomes" id="UP000756921">
    <property type="component" value="Unassembled WGS sequence"/>
</dbReference>
<gene>
    <name evidence="3" type="ORF">PMIN01_07428</name>
</gene>
<feature type="region of interest" description="Disordered" evidence="1">
    <location>
        <begin position="545"/>
        <end position="599"/>
    </location>
</feature>
<dbReference type="GO" id="GO:0003712">
    <property type="term" value="F:transcription coregulator activity"/>
    <property type="evidence" value="ECO:0007669"/>
    <property type="project" value="InterPro"/>
</dbReference>
<feature type="compositionally biased region" description="Low complexity" evidence="1">
    <location>
        <begin position="417"/>
        <end position="429"/>
    </location>
</feature>
<feature type="compositionally biased region" description="Basic and acidic residues" evidence="1">
    <location>
        <begin position="430"/>
        <end position="441"/>
    </location>
</feature>
<accession>A0A9P6GHI7</accession>
<dbReference type="AlphaFoldDB" id="A0A9P6GHI7"/>
<feature type="region of interest" description="Disordered" evidence="1">
    <location>
        <begin position="1"/>
        <end position="23"/>
    </location>
</feature>
<feature type="compositionally biased region" description="Low complexity" evidence="1">
    <location>
        <begin position="463"/>
        <end position="489"/>
    </location>
</feature>
<keyword evidence="4" id="KW-1185">Reference proteome</keyword>
<dbReference type="InterPro" id="IPR021950">
    <property type="entry name" value="Spt20"/>
</dbReference>
<feature type="domain" description="Spt20-like SEP" evidence="2">
    <location>
        <begin position="57"/>
        <end position="319"/>
    </location>
</feature>
<feature type="region of interest" description="Disordered" evidence="1">
    <location>
        <begin position="365"/>
        <end position="388"/>
    </location>
</feature>
<feature type="compositionally biased region" description="Polar residues" evidence="1">
    <location>
        <begin position="572"/>
        <end position="591"/>
    </location>
</feature>
<feature type="region of interest" description="Disordered" evidence="1">
    <location>
        <begin position="942"/>
        <end position="961"/>
    </location>
</feature>
<name>A0A9P6GHI7_9PLEO</name>
<dbReference type="InterPro" id="IPR046468">
    <property type="entry name" value="Spt20-like_SEP"/>
</dbReference>
<comment type="caution">
    <text evidence="3">The sequence shown here is derived from an EMBL/GenBank/DDBJ whole genome shotgun (WGS) entry which is preliminary data.</text>
</comment>
<feature type="compositionally biased region" description="Basic and acidic residues" evidence="1">
    <location>
        <begin position="403"/>
        <end position="416"/>
    </location>
</feature>
<feature type="compositionally biased region" description="Polar residues" evidence="1">
    <location>
        <begin position="149"/>
        <end position="160"/>
    </location>
</feature>